<organism evidence="3 4">
    <name type="scientific">Littorina saxatilis</name>
    <dbReference type="NCBI Taxonomy" id="31220"/>
    <lineage>
        <taxon>Eukaryota</taxon>
        <taxon>Metazoa</taxon>
        <taxon>Spiralia</taxon>
        <taxon>Lophotrochozoa</taxon>
        <taxon>Mollusca</taxon>
        <taxon>Gastropoda</taxon>
        <taxon>Caenogastropoda</taxon>
        <taxon>Littorinimorpha</taxon>
        <taxon>Littorinoidea</taxon>
        <taxon>Littorinidae</taxon>
        <taxon>Littorina</taxon>
    </lineage>
</organism>
<dbReference type="SUPFAM" id="SSF56436">
    <property type="entry name" value="C-type lectin-like"/>
    <property type="match status" value="2"/>
</dbReference>
<evidence type="ECO:0000313" key="3">
    <source>
        <dbReference type="EMBL" id="KAK7108401.1"/>
    </source>
</evidence>
<comment type="caution">
    <text evidence="3">The sequence shown here is derived from an EMBL/GenBank/DDBJ whole genome shotgun (WGS) entry which is preliminary data.</text>
</comment>
<protein>
    <submittedName>
        <fullName evidence="3">Uncharacterized protein</fullName>
    </submittedName>
</protein>
<feature type="signal peptide" evidence="2">
    <location>
        <begin position="1"/>
        <end position="19"/>
    </location>
</feature>
<keyword evidence="2" id="KW-0732">Signal</keyword>
<keyword evidence="4" id="KW-1185">Reference proteome</keyword>
<evidence type="ECO:0000256" key="1">
    <source>
        <dbReference type="SAM" id="Phobius"/>
    </source>
</evidence>
<evidence type="ECO:0000313" key="4">
    <source>
        <dbReference type="Proteomes" id="UP001374579"/>
    </source>
</evidence>
<sequence length="403" mass="44973">MELHFVIFALCTGITVIAGQVMVLEDPRSWQEARNACQEKGEAGSCDLITRQKLNEKWSDTGLSGSEHFWVGGQRFYQWFWQENSKPRLPLFQRDGCYGATVEDGDVINMDFNGPYQCLPNCNADKFIYLQEQKCHCSSARKGGVVSRDSCDVTCNGSNDTCGGKNEIFSVYSLPSSIAFEEEDMSYDCAFGRLSGTTADDYLLSIQATNCERYHHYFCLSDLQEDTVPSRLEKYDTAVTRCGSDAKGNSSLPTVTDYFRTGQLLDDFKVMLDKLGISDSAFWLPLQRHTSAVWVDGEEAEQGGQPGACIAATPRTASYRLNDVPCVDKHRAICYCANGMDSDGDSDAKKPELDGKLKTIAIVIVVVVLLIVCVVAAVMFFLRRRRSTSDMDFEKHNNPVYRN</sequence>
<keyword evidence="1" id="KW-1133">Transmembrane helix</keyword>
<dbReference type="InterPro" id="IPR016187">
    <property type="entry name" value="CTDL_fold"/>
</dbReference>
<name>A0AAN9BLB2_9CAEN</name>
<proteinExistence type="predicted"/>
<feature type="chain" id="PRO_5042861718" evidence="2">
    <location>
        <begin position="20"/>
        <end position="403"/>
    </location>
</feature>
<evidence type="ECO:0000256" key="2">
    <source>
        <dbReference type="SAM" id="SignalP"/>
    </source>
</evidence>
<dbReference type="AlphaFoldDB" id="A0AAN9BLB2"/>
<gene>
    <name evidence="3" type="ORF">V1264_016146</name>
</gene>
<dbReference type="Proteomes" id="UP001374579">
    <property type="component" value="Unassembled WGS sequence"/>
</dbReference>
<accession>A0AAN9BLB2</accession>
<dbReference type="EMBL" id="JBAMIC010000004">
    <property type="protein sequence ID" value="KAK7108401.1"/>
    <property type="molecule type" value="Genomic_DNA"/>
</dbReference>
<reference evidence="3 4" key="1">
    <citation type="submission" date="2024-02" db="EMBL/GenBank/DDBJ databases">
        <title>Chromosome-scale genome assembly of the rough periwinkle Littorina saxatilis.</title>
        <authorList>
            <person name="De Jode A."/>
            <person name="Faria R."/>
            <person name="Formenti G."/>
            <person name="Sims Y."/>
            <person name="Smith T.P."/>
            <person name="Tracey A."/>
            <person name="Wood J.M.D."/>
            <person name="Zagrodzka Z.B."/>
            <person name="Johannesson K."/>
            <person name="Butlin R.K."/>
            <person name="Leder E.H."/>
        </authorList>
    </citation>
    <scope>NUCLEOTIDE SEQUENCE [LARGE SCALE GENOMIC DNA]</scope>
    <source>
        <strain evidence="3">Snail1</strain>
        <tissue evidence="3">Muscle</tissue>
    </source>
</reference>
<feature type="transmembrane region" description="Helical" evidence="1">
    <location>
        <begin position="360"/>
        <end position="382"/>
    </location>
</feature>
<keyword evidence="1" id="KW-0472">Membrane</keyword>
<keyword evidence="1" id="KW-0812">Transmembrane</keyword>